<name>B4D035_9BACT</name>
<evidence type="ECO:0000259" key="10">
    <source>
        <dbReference type="Pfam" id="PF00764"/>
    </source>
</evidence>
<dbReference type="Proteomes" id="UP000005824">
    <property type="component" value="Unassembled WGS sequence"/>
</dbReference>
<dbReference type="InterPro" id="IPR001518">
    <property type="entry name" value="Arginosuc_synth"/>
</dbReference>
<evidence type="ECO:0000256" key="7">
    <source>
        <dbReference type="ARBA" id="ARBA00022741"/>
    </source>
</evidence>
<feature type="binding site" evidence="9">
    <location>
        <position position="300"/>
    </location>
    <ligand>
        <name>L-citrulline</name>
        <dbReference type="ChEBI" id="CHEBI:57743"/>
    </ligand>
</feature>
<evidence type="ECO:0000259" key="11">
    <source>
        <dbReference type="Pfam" id="PF20979"/>
    </source>
</evidence>
<evidence type="ECO:0000256" key="4">
    <source>
        <dbReference type="ARBA" id="ARBA00022571"/>
    </source>
</evidence>
<dbReference type="RefSeq" id="WP_006979598.1">
    <property type="nucleotide sequence ID" value="NZ_ABVL01000005.1"/>
</dbReference>
<dbReference type="GO" id="GO:0005524">
    <property type="term" value="F:ATP binding"/>
    <property type="evidence" value="ECO:0007669"/>
    <property type="project" value="UniProtKB-UniRule"/>
</dbReference>
<comment type="subcellular location">
    <subcellularLocation>
        <location evidence="9">Cytoplasm</location>
    </subcellularLocation>
</comment>
<dbReference type="SUPFAM" id="SSF69864">
    <property type="entry name" value="Argininosuccinate synthetase, C-terminal domain"/>
    <property type="match status" value="1"/>
</dbReference>
<dbReference type="STRING" id="497964.CfE428DRAFT_2273"/>
<accession>B4D035</accession>
<keyword evidence="13" id="KW-1185">Reference proteome</keyword>
<evidence type="ECO:0000256" key="3">
    <source>
        <dbReference type="ARBA" id="ARBA00012286"/>
    </source>
</evidence>
<dbReference type="InterPro" id="IPR048268">
    <property type="entry name" value="Arginosuc_syn_C"/>
</dbReference>
<dbReference type="PANTHER" id="PTHR11587:SF2">
    <property type="entry name" value="ARGININOSUCCINATE SYNTHASE"/>
    <property type="match status" value="1"/>
</dbReference>
<dbReference type="SUPFAM" id="SSF52402">
    <property type="entry name" value="Adenine nucleotide alpha hydrolases-like"/>
    <property type="match status" value="1"/>
</dbReference>
<dbReference type="GO" id="GO:0005737">
    <property type="term" value="C:cytoplasm"/>
    <property type="evidence" value="ECO:0007669"/>
    <property type="project" value="UniProtKB-SubCell"/>
</dbReference>
<feature type="binding site" evidence="9">
    <location>
        <position position="89"/>
    </location>
    <ligand>
        <name>L-citrulline</name>
        <dbReference type="ChEBI" id="CHEBI:57743"/>
    </ligand>
</feature>
<evidence type="ECO:0000256" key="8">
    <source>
        <dbReference type="ARBA" id="ARBA00022840"/>
    </source>
</evidence>
<keyword evidence="8 9" id="KW-0067">ATP-binding</keyword>
<dbReference type="EMBL" id="ABVL01000005">
    <property type="protein sequence ID" value="EDY20349.1"/>
    <property type="molecule type" value="Genomic_DNA"/>
</dbReference>
<keyword evidence="9" id="KW-0963">Cytoplasm</keyword>
<dbReference type="PROSITE" id="PS00565">
    <property type="entry name" value="ARGININOSUCCIN_SYN_2"/>
    <property type="match status" value="1"/>
</dbReference>
<dbReference type="CDD" id="cd01999">
    <property type="entry name" value="ASS"/>
    <property type="match status" value="1"/>
</dbReference>
<comment type="similarity">
    <text evidence="9">Belongs to the argininosuccinate synthase family. Type 1 subfamily.</text>
</comment>
<dbReference type="GO" id="GO:0006526">
    <property type="term" value="P:L-arginine biosynthetic process"/>
    <property type="evidence" value="ECO:0007669"/>
    <property type="project" value="UniProtKB-UniRule"/>
</dbReference>
<protein>
    <recommendedName>
        <fullName evidence="3 9">Argininosuccinate synthase</fullName>
        <ecNumber evidence="3 9">6.3.4.5</ecNumber>
    </recommendedName>
    <alternativeName>
        <fullName evidence="9">Citrulline--aspartate ligase</fullName>
    </alternativeName>
</protein>
<dbReference type="Gene3D" id="3.40.50.620">
    <property type="entry name" value="HUPs"/>
    <property type="match status" value="1"/>
</dbReference>
<feature type="binding site" evidence="9">
    <location>
        <position position="120"/>
    </location>
    <ligand>
        <name>L-citrulline</name>
        <dbReference type="ChEBI" id="CHEBI:57743"/>
    </ligand>
</feature>
<feature type="binding site" evidence="9">
    <location>
        <position position="124"/>
    </location>
    <ligand>
        <name>L-citrulline</name>
        <dbReference type="ChEBI" id="CHEBI:57743"/>
    </ligand>
</feature>
<dbReference type="Gene3D" id="3.90.1260.10">
    <property type="entry name" value="Argininosuccinate synthetase, chain A, domain 2"/>
    <property type="match status" value="1"/>
</dbReference>
<dbReference type="InterPro" id="IPR024074">
    <property type="entry name" value="AS_cat/multimer_dom_body"/>
</dbReference>
<dbReference type="FunFam" id="3.90.1260.10:FF:000007">
    <property type="entry name" value="Argininosuccinate synthase"/>
    <property type="match status" value="1"/>
</dbReference>
<evidence type="ECO:0000313" key="12">
    <source>
        <dbReference type="EMBL" id="EDY20349.1"/>
    </source>
</evidence>
<dbReference type="FunFam" id="3.40.50.620:FF:000019">
    <property type="entry name" value="Argininosuccinate synthase"/>
    <property type="match status" value="1"/>
</dbReference>
<dbReference type="EC" id="6.3.4.5" evidence="3 9"/>
<dbReference type="HAMAP" id="MF_00005">
    <property type="entry name" value="Arg_succ_synth_type1"/>
    <property type="match status" value="1"/>
</dbReference>
<dbReference type="PANTHER" id="PTHR11587">
    <property type="entry name" value="ARGININOSUCCINATE SYNTHASE"/>
    <property type="match status" value="1"/>
</dbReference>
<feature type="binding site" evidence="9">
    <location>
        <position position="84"/>
    </location>
    <ligand>
        <name>L-citrulline</name>
        <dbReference type="ChEBI" id="CHEBI:57743"/>
    </ligand>
</feature>
<dbReference type="InterPro" id="IPR048267">
    <property type="entry name" value="Arginosuc_syn_N"/>
</dbReference>
<feature type="binding site" evidence="9">
    <location>
        <position position="114"/>
    </location>
    <ligand>
        <name>ATP</name>
        <dbReference type="ChEBI" id="CHEBI:30616"/>
    </ligand>
</feature>
<dbReference type="GO" id="GO:0004055">
    <property type="term" value="F:argininosuccinate synthase activity"/>
    <property type="evidence" value="ECO:0007669"/>
    <property type="project" value="UniProtKB-UniRule"/>
</dbReference>
<feature type="binding site" evidence="9">
    <location>
        <position position="288"/>
    </location>
    <ligand>
        <name>L-citrulline</name>
        <dbReference type="ChEBI" id="CHEBI:57743"/>
    </ligand>
</feature>
<evidence type="ECO:0000256" key="1">
    <source>
        <dbReference type="ARBA" id="ARBA00004967"/>
    </source>
</evidence>
<feature type="binding site" evidence="9">
    <location>
        <begin position="6"/>
        <end position="14"/>
    </location>
    <ligand>
        <name>ATP</name>
        <dbReference type="ChEBI" id="CHEBI:30616"/>
    </ligand>
</feature>
<dbReference type="PROSITE" id="PS00564">
    <property type="entry name" value="ARGININOSUCCIN_SYN_1"/>
    <property type="match status" value="1"/>
</dbReference>
<dbReference type="GO" id="GO:0000053">
    <property type="term" value="P:argininosuccinate metabolic process"/>
    <property type="evidence" value="ECO:0007669"/>
    <property type="project" value="TreeGrafter"/>
</dbReference>
<dbReference type="InterPro" id="IPR023434">
    <property type="entry name" value="Arginosuc_synth_type_1_subfam"/>
</dbReference>
<organism evidence="12 13">
    <name type="scientific">Chthoniobacter flavus Ellin428</name>
    <dbReference type="NCBI Taxonomy" id="497964"/>
    <lineage>
        <taxon>Bacteria</taxon>
        <taxon>Pseudomonadati</taxon>
        <taxon>Verrucomicrobiota</taxon>
        <taxon>Spartobacteria</taxon>
        <taxon>Chthoniobacterales</taxon>
        <taxon>Chthoniobacteraceae</taxon>
        <taxon>Chthoniobacter</taxon>
    </lineage>
</organism>
<gene>
    <name evidence="9" type="primary">argG</name>
    <name evidence="12" type="ORF">CfE428DRAFT_2273</name>
</gene>
<dbReference type="UniPathway" id="UPA00068">
    <property type="reaction ID" value="UER00113"/>
</dbReference>
<dbReference type="InterPro" id="IPR014729">
    <property type="entry name" value="Rossmann-like_a/b/a_fold"/>
</dbReference>
<comment type="pathway">
    <text evidence="1 9">Amino-acid biosynthesis; L-arginine biosynthesis; L-arginine from L-ornithine and carbamoyl phosphate: step 2/3.</text>
</comment>
<feature type="binding site" evidence="9">
    <location>
        <position position="177"/>
    </location>
    <ligand>
        <name>L-citrulline</name>
        <dbReference type="ChEBI" id="CHEBI:57743"/>
    </ligand>
</feature>
<comment type="caution">
    <text evidence="12">The sequence shown here is derived from an EMBL/GenBank/DDBJ whole genome shotgun (WGS) entry which is preliminary data.</text>
</comment>
<feature type="binding site" evidence="9">
    <location>
        <position position="33"/>
    </location>
    <ligand>
        <name>ATP</name>
        <dbReference type="ChEBI" id="CHEBI:30616"/>
    </ligand>
</feature>
<dbReference type="Pfam" id="PF20979">
    <property type="entry name" value="Arginosuc_syn_C"/>
    <property type="match status" value="1"/>
</dbReference>
<feature type="binding site" evidence="9">
    <location>
        <position position="121"/>
    </location>
    <ligand>
        <name>L-aspartate</name>
        <dbReference type="ChEBI" id="CHEBI:29991"/>
    </ligand>
</feature>
<dbReference type="InParanoid" id="B4D035"/>
<keyword evidence="5 9" id="KW-0436">Ligase</keyword>
<keyword evidence="6 9" id="KW-0028">Amino-acid biosynthesis</keyword>
<dbReference type="NCBIfam" id="NF001770">
    <property type="entry name" value="PRK00509.1"/>
    <property type="match status" value="1"/>
</dbReference>
<dbReference type="AlphaFoldDB" id="B4D035"/>
<sequence>MKIVVAYSGGLDTSVLLTWLKETYSAEIVAFCADVGQEEELDGLEAKALRTGASKCYIDDLREEFARDFIFPMFQAGAIYEGQYYLGTSIARPLIAKRMVEIARAEKADAVAHGATGKGNDQVRFELTAAALAPELQVIAPWRQDRFREQFPGRAEMIAYAEKNNIPVLASAKKPYSMDRNLLHISFEAGILEDPWFDASAEKAREMYVLSVSPEEAPDKAEHVELVFEKGNCVAIGYHDLDSLLTDLKITGVSYDSDNHAKLNPLQVMRVLNKLGGKHGIGRVDLVENRFVGMKSRGVYETPGGAILHFAHRQVESLTMDREVMHLRDSLIPKYATLVYNGFWFAPEREALQSLITESQKNVTGTVRLKLYKGNIITAGRKSPLSLYNPDIATMEADPTKAYNQNDATGFIALNALRLKVASRVHAQK</sequence>
<comment type="catalytic activity">
    <reaction evidence="9">
        <text>L-citrulline + L-aspartate + ATP = 2-(N(omega)-L-arginino)succinate + AMP + diphosphate + H(+)</text>
        <dbReference type="Rhea" id="RHEA:10932"/>
        <dbReference type="ChEBI" id="CHEBI:15378"/>
        <dbReference type="ChEBI" id="CHEBI:29991"/>
        <dbReference type="ChEBI" id="CHEBI:30616"/>
        <dbReference type="ChEBI" id="CHEBI:33019"/>
        <dbReference type="ChEBI" id="CHEBI:57472"/>
        <dbReference type="ChEBI" id="CHEBI:57743"/>
        <dbReference type="ChEBI" id="CHEBI:456215"/>
        <dbReference type="EC" id="6.3.4.5"/>
    </reaction>
</comment>
<dbReference type="FunCoup" id="B4D035">
    <property type="interactions" value="493"/>
</dbReference>
<evidence type="ECO:0000256" key="2">
    <source>
        <dbReference type="ARBA" id="ARBA00011881"/>
    </source>
</evidence>
<dbReference type="Pfam" id="PF00764">
    <property type="entry name" value="Arginosuc_synth"/>
    <property type="match status" value="1"/>
</dbReference>
<proteinExistence type="inferred from homology"/>
<dbReference type="NCBIfam" id="TIGR00032">
    <property type="entry name" value="argG"/>
    <property type="match status" value="1"/>
</dbReference>
<feature type="domain" description="Arginosuccinate synthase-like N-terminal" evidence="10">
    <location>
        <begin position="2"/>
        <end position="167"/>
    </location>
</feature>
<feature type="binding site" evidence="9">
    <location>
        <position position="186"/>
    </location>
    <ligand>
        <name>L-citrulline</name>
        <dbReference type="ChEBI" id="CHEBI:57743"/>
    </ligand>
</feature>
<reference evidence="12 13" key="1">
    <citation type="journal article" date="2011" name="J. Bacteriol.">
        <title>Genome sequence of Chthoniobacter flavus Ellin428, an aerobic heterotrophic soil bacterium.</title>
        <authorList>
            <person name="Kant R."/>
            <person name="van Passel M.W."/>
            <person name="Palva A."/>
            <person name="Lucas S."/>
            <person name="Lapidus A."/>
            <person name="Glavina Del Rio T."/>
            <person name="Dalin E."/>
            <person name="Tice H."/>
            <person name="Bruce D."/>
            <person name="Goodwin L."/>
            <person name="Pitluck S."/>
            <person name="Larimer F.W."/>
            <person name="Land M.L."/>
            <person name="Hauser L."/>
            <person name="Sangwan P."/>
            <person name="de Vos W.M."/>
            <person name="Janssen P.H."/>
            <person name="Smidt H."/>
        </authorList>
    </citation>
    <scope>NUCLEOTIDE SEQUENCE [LARGE SCALE GENOMIC DNA]</scope>
    <source>
        <strain evidence="12 13">Ellin428</strain>
    </source>
</reference>
<feature type="binding site" evidence="9">
    <location>
        <position position="116"/>
    </location>
    <ligand>
        <name>L-aspartate</name>
        <dbReference type="ChEBI" id="CHEBI:29991"/>
    </ligand>
</feature>
<dbReference type="GO" id="GO:0000050">
    <property type="term" value="P:urea cycle"/>
    <property type="evidence" value="ECO:0007669"/>
    <property type="project" value="TreeGrafter"/>
</dbReference>
<evidence type="ECO:0000256" key="6">
    <source>
        <dbReference type="ARBA" id="ARBA00022605"/>
    </source>
</evidence>
<feature type="binding site" evidence="9">
    <location>
        <position position="120"/>
    </location>
    <ligand>
        <name>L-aspartate</name>
        <dbReference type="ChEBI" id="CHEBI:29991"/>
    </ligand>
</feature>
<evidence type="ECO:0000313" key="13">
    <source>
        <dbReference type="Proteomes" id="UP000005824"/>
    </source>
</evidence>
<keyword evidence="7 9" id="KW-0547">Nucleotide-binding</keyword>
<evidence type="ECO:0000256" key="9">
    <source>
        <dbReference type="HAMAP-Rule" id="MF_00005"/>
    </source>
</evidence>
<feature type="domain" description="Arginosuccinate synthase C-terminal" evidence="11">
    <location>
        <begin position="176"/>
        <end position="421"/>
    </location>
</feature>
<keyword evidence="4 9" id="KW-0055">Arginine biosynthesis</keyword>
<dbReference type="eggNOG" id="COG0137">
    <property type="taxonomic scope" value="Bacteria"/>
</dbReference>
<dbReference type="InterPro" id="IPR018223">
    <property type="entry name" value="Arginosuc_synth_CS"/>
</dbReference>
<evidence type="ECO:0000256" key="5">
    <source>
        <dbReference type="ARBA" id="ARBA00022598"/>
    </source>
</evidence>
<comment type="subunit">
    <text evidence="2 9">Homotetramer.</text>
</comment>